<feature type="transmembrane region" description="Helical" evidence="9">
    <location>
        <begin position="286"/>
        <end position="307"/>
    </location>
</feature>
<feature type="compositionally biased region" description="Polar residues" evidence="10">
    <location>
        <begin position="660"/>
        <end position="676"/>
    </location>
</feature>
<dbReference type="GO" id="GO:0006696">
    <property type="term" value="P:ergosterol biosynthetic process"/>
    <property type="evidence" value="ECO:0007669"/>
    <property type="project" value="TreeGrafter"/>
</dbReference>
<feature type="compositionally biased region" description="Low complexity" evidence="10">
    <location>
        <begin position="677"/>
        <end position="710"/>
    </location>
</feature>
<dbReference type="FunFam" id="3.90.770.10:FF:000001">
    <property type="entry name" value="3-hydroxy-3-methylglutaryl coenzyme A reductase"/>
    <property type="match status" value="1"/>
</dbReference>
<accession>A0A9W7XJ90</accession>
<dbReference type="AlphaFoldDB" id="A0A9W7XJ90"/>
<keyword evidence="13" id="KW-1185">Reference proteome</keyword>
<sequence>MVGLISRATRSVARNPIETIAFCTVLVVCGCYFLWQTVKHDELFAGKHGLFPSFTVSYSRIQENDKFSVASQASAQKLMRDPQAKSIDVFAVAIHNEVASTKKQKAAFRKNMVEIDSLFSQIKQHKVNDDVAFESVCARNPSDDKCLALSPIRSDVASLLAEGKGSSHDLFNIEYEFLRPTFESPSTVLAFALDTTGDQRAAAADQWVRSVRSELETQLPKGLSGRTKLGKKSDVVVRIVERVYRLLREATVGEVLLVFMSYAITIGTFINTFVTMRRYGSQITLALSVMFSGFCAFVFAIAAMHLLGYSLNAVLLTEALPFLIICVGFDKSLTLTRSVLLVAYSDRRRSNSETERSGSATPAQIQNQISRGIDRCAGQLIKDYLFEISILAIGVCSGVEQLHEVCLTSSLILLFEGVFMFTLYAAILTLKLDLIRVRSQNKLASATSTIDDDEGTRDATPAMYKKIALKALSDDEMRDESKTIRQLKTFVLGGFILISVIESSGYMPGAFSLKALFRNATHGGGSDAATTADALIEATRFPMLDRVSASLVSLIADTMKPGQPLLVRMLPVTNWFVNGPHSSYAASAGAGAAATAGPAVLDALDSSGIIVALLSVAVAASLGTNVYLAFYRTASPTKSLSIDMPAAFGDVVRRGEFNNGNSLSETASDDGSVTDESPSASASALSSSSSPSSPIASEQQQSKASASLEAARTKLIREQKASNQSGNSQQQHGIALHSTSALSSFVSRIDSSTDMVLKKSPSMLSNAVAAQVLAEESFAASEEERLGEIRSLEVCRVVLATDGPAHLSDEEIIKMVSASVIPAYALEKHLKDDTRAIRIRRAIISRASANGTLEKSLLPYHHYDYSKVHGQCCENVIGIMPIPVGVAGPMRIDGELLHIPMATTEGALVASTSRGCKAITLGGGANTILTKDGMTRGPCLQMPDVIRAGQLKIYLESAKGLDEVRRAFQTTSRFAKLLDLKVAVAGRLVFVRFTTFTGDAMGMNMISKGCEAALRFIQEQFPDCEVVSVSGNYCTDKKPAAINWIDGRGKSVASEAVIPGDVVRKVLKTTVADMCRLNVSKNLIGSAMAGAMGGFNAHAANTLTAIYLATGQDPAQNVESSTCITLMEPANDGRDLRISCSMPSIEVGTVGGGTTLPPQASCLDMLGCRGPNRETPGANAQRLARIICAAVMAGELSLCAALATGDLVKSHIALNRAVPPTPANTPQVSSDNIQGLAKIQNEAIQNEAAANGK</sequence>
<keyword evidence="7 9" id="KW-0560">Oxidoreductase</keyword>
<dbReference type="GO" id="GO:0015936">
    <property type="term" value="P:coenzyme A metabolic process"/>
    <property type="evidence" value="ECO:0007669"/>
    <property type="project" value="InterPro"/>
</dbReference>
<evidence type="ECO:0000256" key="10">
    <source>
        <dbReference type="SAM" id="MobiDB-lite"/>
    </source>
</evidence>
<dbReference type="InterPro" id="IPR023074">
    <property type="entry name" value="HMG_CoA_Rdtase_cat_sf"/>
</dbReference>
<reference evidence="12" key="1">
    <citation type="submission" date="2022-07" db="EMBL/GenBank/DDBJ databases">
        <title>Phylogenomic reconstructions and comparative analyses of Kickxellomycotina fungi.</title>
        <authorList>
            <person name="Reynolds N.K."/>
            <person name="Stajich J.E."/>
            <person name="Barry K."/>
            <person name="Grigoriev I.V."/>
            <person name="Crous P."/>
            <person name="Smith M.E."/>
        </authorList>
    </citation>
    <scope>NUCLEOTIDE SEQUENCE</scope>
    <source>
        <strain evidence="12">NBRC 105413</strain>
    </source>
</reference>
<dbReference type="PROSITE" id="PS00318">
    <property type="entry name" value="HMG_COA_REDUCTASE_2"/>
    <property type="match status" value="1"/>
</dbReference>
<feature type="transmembrane region" description="Helical" evidence="9">
    <location>
        <begin position="255"/>
        <end position="274"/>
    </location>
</feature>
<dbReference type="SUPFAM" id="SSF55035">
    <property type="entry name" value="NAD-binding domain of HMG-CoA reductase"/>
    <property type="match status" value="1"/>
</dbReference>
<dbReference type="GO" id="GO:0004420">
    <property type="term" value="F:hydroxymethylglutaryl-CoA reductase (NADPH) activity"/>
    <property type="evidence" value="ECO:0007669"/>
    <property type="project" value="UniProtKB-EC"/>
</dbReference>
<dbReference type="FunFam" id="3.30.70.420:FF:000001">
    <property type="entry name" value="3-hydroxy-3-methylglutaryl coenzyme A reductase"/>
    <property type="match status" value="1"/>
</dbReference>
<dbReference type="PANTHER" id="PTHR10572:SF24">
    <property type="entry name" value="3-HYDROXY-3-METHYLGLUTARYL-COENZYME A REDUCTASE"/>
    <property type="match status" value="1"/>
</dbReference>
<evidence type="ECO:0000256" key="7">
    <source>
        <dbReference type="ARBA" id="ARBA00023002"/>
    </source>
</evidence>
<evidence type="ECO:0000313" key="13">
    <source>
        <dbReference type="Proteomes" id="UP001145021"/>
    </source>
</evidence>
<feature type="transmembrane region" description="Helical" evidence="9">
    <location>
        <begin position="409"/>
        <end position="430"/>
    </location>
</feature>
<comment type="similarity">
    <text evidence="2 9">Belongs to the HMG-CoA reductase family.</text>
</comment>
<dbReference type="CDD" id="cd00643">
    <property type="entry name" value="HMG-CoA_reductase_classI"/>
    <property type="match status" value="1"/>
</dbReference>
<dbReference type="InterPro" id="IPR023076">
    <property type="entry name" value="HMG_CoA_Rdtase_CS"/>
</dbReference>
<dbReference type="InterPro" id="IPR023282">
    <property type="entry name" value="HMG_CoA_Rdtase_N"/>
</dbReference>
<dbReference type="PROSITE" id="PS50156">
    <property type="entry name" value="SSD"/>
    <property type="match status" value="1"/>
</dbReference>
<dbReference type="FunFam" id="1.10.3270.10:FF:000001">
    <property type="entry name" value="3-hydroxy-3-methylglutaryl coenzyme A reductase"/>
    <property type="match status" value="1"/>
</dbReference>
<proteinExistence type="inferred from homology"/>
<dbReference type="PANTHER" id="PTHR10572">
    <property type="entry name" value="3-HYDROXY-3-METHYLGLUTARYL-COENZYME A REDUCTASE"/>
    <property type="match status" value="1"/>
</dbReference>
<protein>
    <recommendedName>
        <fullName evidence="9">3-hydroxy-3-methylglutaryl coenzyme A reductase</fullName>
        <shortName evidence="9">HMG-CoA reductase</shortName>
        <ecNumber evidence="9">1.1.1.34</ecNumber>
    </recommendedName>
</protein>
<dbReference type="Proteomes" id="UP001145021">
    <property type="component" value="Unassembled WGS sequence"/>
</dbReference>
<feature type="region of interest" description="Disordered" evidence="10">
    <location>
        <begin position="660"/>
        <end position="710"/>
    </location>
</feature>
<dbReference type="InterPro" id="IPR053958">
    <property type="entry name" value="HMGCR/SNAP/NPC1-like_SSD"/>
</dbReference>
<dbReference type="InterPro" id="IPR004554">
    <property type="entry name" value="HMG_CoA_Rdtase_eu_arc"/>
</dbReference>
<dbReference type="GO" id="GO:0005789">
    <property type="term" value="C:endoplasmic reticulum membrane"/>
    <property type="evidence" value="ECO:0007669"/>
    <property type="project" value="UniProtKB-SubCell"/>
</dbReference>
<dbReference type="Gene3D" id="3.30.70.420">
    <property type="entry name" value="Hydroxymethylglutaryl-CoA reductase, class I/II, NAD/NADP-binding domain"/>
    <property type="match status" value="1"/>
</dbReference>
<comment type="catalytic activity">
    <reaction evidence="9">
        <text>(R)-mevalonate + 2 NADP(+) + CoA = (3S)-3-hydroxy-3-methylglutaryl-CoA + 2 NADPH + 2 H(+)</text>
        <dbReference type="Rhea" id="RHEA:15989"/>
        <dbReference type="ChEBI" id="CHEBI:15378"/>
        <dbReference type="ChEBI" id="CHEBI:36464"/>
        <dbReference type="ChEBI" id="CHEBI:43074"/>
        <dbReference type="ChEBI" id="CHEBI:57287"/>
        <dbReference type="ChEBI" id="CHEBI:57783"/>
        <dbReference type="ChEBI" id="CHEBI:58349"/>
        <dbReference type="EC" id="1.1.1.34"/>
    </reaction>
</comment>
<dbReference type="Gene3D" id="3.90.770.10">
    <property type="entry name" value="3-hydroxy-3-methylglutaryl-coenzyme A Reductase, Chain A, domain 2"/>
    <property type="match status" value="1"/>
</dbReference>
<evidence type="ECO:0000256" key="2">
    <source>
        <dbReference type="ARBA" id="ARBA00007661"/>
    </source>
</evidence>
<keyword evidence="4 9" id="KW-0256">Endoplasmic reticulum</keyword>
<dbReference type="SUPFAM" id="SSF56542">
    <property type="entry name" value="Substrate-binding domain of HMG-CoA reductase"/>
    <property type="match status" value="1"/>
</dbReference>
<dbReference type="PROSITE" id="PS00066">
    <property type="entry name" value="HMG_COA_REDUCTASE_1"/>
    <property type="match status" value="1"/>
</dbReference>
<organism evidence="12 13">
    <name type="scientific">Coemansia asiatica</name>
    <dbReference type="NCBI Taxonomy" id="1052880"/>
    <lineage>
        <taxon>Eukaryota</taxon>
        <taxon>Fungi</taxon>
        <taxon>Fungi incertae sedis</taxon>
        <taxon>Zoopagomycota</taxon>
        <taxon>Kickxellomycotina</taxon>
        <taxon>Kickxellomycetes</taxon>
        <taxon>Kickxellales</taxon>
        <taxon>Kickxellaceae</taxon>
        <taxon>Coemansia</taxon>
    </lineage>
</organism>
<dbReference type="PROSITE" id="PS51257">
    <property type="entry name" value="PROKAR_LIPOPROTEIN"/>
    <property type="match status" value="1"/>
</dbReference>
<keyword evidence="3 9" id="KW-0812">Transmembrane</keyword>
<keyword evidence="5 9" id="KW-0521">NADP</keyword>
<comment type="pathway">
    <text evidence="9">Metabolic intermediate biosynthesis; (R)-mevalonate biosynthesis; (R)-mevalonate from acetyl-CoA: step 3/3.</text>
</comment>
<gene>
    <name evidence="12" type="primary">HMG1</name>
    <name evidence="12" type="ORF">LPJ64_002646</name>
</gene>
<dbReference type="GO" id="GO:0008299">
    <property type="term" value="P:isoprenoid biosynthetic process"/>
    <property type="evidence" value="ECO:0007669"/>
    <property type="project" value="InterPro"/>
</dbReference>
<feature type="domain" description="SSD" evidence="11">
    <location>
        <begin position="254"/>
        <end position="430"/>
    </location>
</feature>
<evidence type="ECO:0000256" key="3">
    <source>
        <dbReference type="ARBA" id="ARBA00022692"/>
    </source>
</evidence>
<evidence type="ECO:0000313" key="12">
    <source>
        <dbReference type="EMBL" id="KAJ1645804.1"/>
    </source>
</evidence>
<dbReference type="Pfam" id="PF12349">
    <property type="entry name" value="Sterol-sensing"/>
    <property type="match status" value="1"/>
</dbReference>
<dbReference type="NCBIfam" id="TIGR00533">
    <property type="entry name" value="HMG_CoA_R_NADP"/>
    <property type="match status" value="1"/>
</dbReference>
<dbReference type="PROSITE" id="PS50065">
    <property type="entry name" value="HMG_COA_REDUCTASE_4"/>
    <property type="match status" value="1"/>
</dbReference>
<evidence type="ECO:0000256" key="1">
    <source>
        <dbReference type="ARBA" id="ARBA00004477"/>
    </source>
</evidence>
<feature type="transmembrane region" description="Helical" evidence="9">
    <location>
        <begin position="12"/>
        <end position="35"/>
    </location>
</feature>
<evidence type="ECO:0000256" key="9">
    <source>
        <dbReference type="RuleBase" id="RU361219"/>
    </source>
</evidence>
<keyword evidence="8 9" id="KW-0472">Membrane</keyword>
<dbReference type="Gene3D" id="1.10.3270.10">
    <property type="entry name" value="HMGR, N-terminal domain"/>
    <property type="match status" value="1"/>
</dbReference>
<dbReference type="InterPro" id="IPR009023">
    <property type="entry name" value="HMG_CoA_Rdtase_NAD(P)-bd_sf"/>
</dbReference>
<dbReference type="InterPro" id="IPR009029">
    <property type="entry name" value="HMG_CoA_Rdtase_sub-bd_dom_sf"/>
</dbReference>
<evidence type="ECO:0000256" key="4">
    <source>
        <dbReference type="ARBA" id="ARBA00022824"/>
    </source>
</evidence>
<comment type="subcellular location">
    <subcellularLocation>
        <location evidence="1 9">Endoplasmic reticulum membrane</location>
        <topology evidence="1 9">Multi-pass membrane protein</topology>
    </subcellularLocation>
</comment>
<evidence type="ECO:0000256" key="6">
    <source>
        <dbReference type="ARBA" id="ARBA00022989"/>
    </source>
</evidence>
<evidence type="ECO:0000256" key="8">
    <source>
        <dbReference type="ARBA" id="ARBA00023136"/>
    </source>
</evidence>
<dbReference type="EC" id="1.1.1.34" evidence="9"/>
<dbReference type="InterPro" id="IPR002202">
    <property type="entry name" value="HMG_CoA_Rdtase"/>
</dbReference>
<dbReference type="Pfam" id="PF00368">
    <property type="entry name" value="HMG-CoA_red"/>
    <property type="match status" value="1"/>
</dbReference>
<feature type="transmembrane region" description="Helical" evidence="9">
    <location>
        <begin position="319"/>
        <end position="344"/>
    </location>
</feature>
<dbReference type="InterPro" id="IPR000731">
    <property type="entry name" value="SSD"/>
</dbReference>
<evidence type="ECO:0000259" key="11">
    <source>
        <dbReference type="PROSITE" id="PS50156"/>
    </source>
</evidence>
<evidence type="ECO:0000256" key="5">
    <source>
        <dbReference type="ARBA" id="ARBA00022857"/>
    </source>
</evidence>
<name>A0A9W7XJ90_9FUNG</name>
<dbReference type="EMBL" id="JANBOH010000088">
    <property type="protein sequence ID" value="KAJ1645804.1"/>
    <property type="molecule type" value="Genomic_DNA"/>
</dbReference>
<dbReference type="GO" id="GO:0005778">
    <property type="term" value="C:peroxisomal membrane"/>
    <property type="evidence" value="ECO:0007669"/>
    <property type="project" value="TreeGrafter"/>
</dbReference>
<keyword evidence="6 9" id="KW-1133">Transmembrane helix</keyword>
<comment type="caution">
    <text evidence="12">The sequence shown here is derived from an EMBL/GenBank/DDBJ whole genome shotgun (WGS) entry which is preliminary data.</text>
</comment>
<dbReference type="PRINTS" id="PR00071">
    <property type="entry name" value="HMGCOARDTASE"/>
</dbReference>